<evidence type="ECO:0000256" key="2">
    <source>
        <dbReference type="SAM" id="Coils"/>
    </source>
</evidence>
<feature type="domain" description="Myosin tail" evidence="3">
    <location>
        <begin position="10"/>
        <end position="73"/>
    </location>
</feature>
<keyword evidence="5" id="KW-1185">Reference proteome</keyword>
<name>A0A183DC79_9BILA</name>
<dbReference type="Pfam" id="PF01576">
    <property type="entry name" value="Myosin_tail_1"/>
    <property type="match status" value="1"/>
</dbReference>
<protein>
    <submittedName>
        <fullName evidence="6">Myosin_tail_1 domain-containing protein</fullName>
    </submittedName>
</protein>
<dbReference type="Proteomes" id="UP000271098">
    <property type="component" value="Unassembled WGS sequence"/>
</dbReference>
<accession>A0A183DC79</accession>
<sequence length="75" mass="8921">MSETNMQLTTERRRAERERDDAIEELSVKRGLINIEDKKRLEAKIYELEEQLEEEQNSNELSNDKLKKAQIQVCI</sequence>
<evidence type="ECO:0000259" key="3">
    <source>
        <dbReference type="Pfam" id="PF01576"/>
    </source>
</evidence>
<organism evidence="6">
    <name type="scientific">Gongylonema pulchrum</name>
    <dbReference type="NCBI Taxonomy" id="637853"/>
    <lineage>
        <taxon>Eukaryota</taxon>
        <taxon>Metazoa</taxon>
        <taxon>Ecdysozoa</taxon>
        <taxon>Nematoda</taxon>
        <taxon>Chromadorea</taxon>
        <taxon>Rhabditida</taxon>
        <taxon>Spirurina</taxon>
        <taxon>Spiruromorpha</taxon>
        <taxon>Spiruroidea</taxon>
        <taxon>Gongylonematidae</taxon>
        <taxon>Gongylonema</taxon>
    </lineage>
</organism>
<dbReference type="WBParaSite" id="GPUH_0000632901-mRNA-1">
    <property type="protein sequence ID" value="GPUH_0000632901-mRNA-1"/>
    <property type="gene ID" value="GPUH_0000632901"/>
</dbReference>
<keyword evidence="1 2" id="KW-0175">Coiled coil</keyword>
<dbReference type="InterPro" id="IPR002928">
    <property type="entry name" value="Myosin_tail"/>
</dbReference>
<dbReference type="AlphaFoldDB" id="A0A183DC79"/>
<proteinExistence type="predicted"/>
<gene>
    <name evidence="4" type="ORF">GPUH_LOCUS6318</name>
</gene>
<dbReference type="EMBL" id="UYRT01014661">
    <property type="protein sequence ID" value="VDK54241.1"/>
    <property type="molecule type" value="Genomic_DNA"/>
</dbReference>
<reference evidence="6" key="1">
    <citation type="submission" date="2016-06" db="UniProtKB">
        <authorList>
            <consortium name="WormBaseParasite"/>
        </authorList>
    </citation>
    <scope>IDENTIFICATION</scope>
</reference>
<dbReference type="GO" id="GO:0016459">
    <property type="term" value="C:myosin complex"/>
    <property type="evidence" value="ECO:0007669"/>
    <property type="project" value="InterPro"/>
</dbReference>
<evidence type="ECO:0000313" key="5">
    <source>
        <dbReference type="Proteomes" id="UP000271098"/>
    </source>
</evidence>
<feature type="coiled-coil region" evidence="2">
    <location>
        <begin position="5"/>
        <end position="72"/>
    </location>
</feature>
<evidence type="ECO:0000313" key="6">
    <source>
        <dbReference type="WBParaSite" id="GPUH_0000632901-mRNA-1"/>
    </source>
</evidence>
<evidence type="ECO:0000313" key="4">
    <source>
        <dbReference type="EMBL" id="VDK54241.1"/>
    </source>
</evidence>
<evidence type="ECO:0000256" key="1">
    <source>
        <dbReference type="ARBA" id="ARBA00023054"/>
    </source>
</evidence>
<reference evidence="4 5" key="2">
    <citation type="submission" date="2018-11" db="EMBL/GenBank/DDBJ databases">
        <authorList>
            <consortium name="Pathogen Informatics"/>
        </authorList>
    </citation>
    <scope>NUCLEOTIDE SEQUENCE [LARGE SCALE GENOMIC DNA]</scope>
</reference>